<feature type="binding site" evidence="21">
    <location>
        <position position="331"/>
    </location>
    <ligand>
        <name>Ca(2+)</name>
        <dbReference type="ChEBI" id="CHEBI:29108"/>
        <label>5</label>
    </ligand>
</feature>
<evidence type="ECO:0000313" key="29">
    <source>
        <dbReference type="Proteomes" id="UP000829720"/>
    </source>
</evidence>
<dbReference type="SUPFAM" id="SSF50923">
    <property type="entry name" value="Hemopexin-like domain"/>
    <property type="match status" value="1"/>
</dbReference>
<name>A0A8T3DBF2_9TELE</name>
<dbReference type="InterPro" id="IPR024079">
    <property type="entry name" value="MetalloPept_cat_dom_sf"/>
</dbReference>
<reference evidence="28" key="1">
    <citation type="submission" date="2021-01" db="EMBL/GenBank/DDBJ databases">
        <authorList>
            <person name="Zahm M."/>
            <person name="Roques C."/>
            <person name="Cabau C."/>
            <person name="Klopp C."/>
            <person name="Donnadieu C."/>
            <person name="Jouanno E."/>
            <person name="Lampietro C."/>
            <person name="Louis A."/>
            <person name="Herpin A."/>
            <person name="Echchiki A."/>
            <person name="Berthelot C."/>
            <person name="Parey E."/>
            <person name="Roest-Crollius H."/>
            <person name="Braasch I."/>
            <person name="Postlethwait J."/>
            <person name="Bobe J."/>
            <person name="Montfort J."/>
            <person name="Bouchez O."/>
            <person name="Begum T."/>
            <person name="Mejri S."/>
            <person name="Adams A."/>
            <person name="Chen W.-J."/>
            <person name="Guiguen Y."/>
        </authorList>
    </citation>
    <scope>NUCLEOTIDE SEQUENCE</scope>
    <source>
        <tissue evidence="28">Blood</tissue>
    </source>
</reference>
<feature type="active site" evidence="19">
    <location>
        <position position="218"/>
    </location>
</feature>
<feature type="repeat" description="Hemopexin" evidence="25">
    <location>
        <begin position="373"/>
        <end position="421"/>
    </location>
</feature>
<feature type="domain" description="Peptidase metallopeptidase" evidence="27">
    <location>
        <begin position="104"/>
        <end position="261"/>
    </location>
</feature>
<evidence type="ECO:0000256" key="25">
    <source>
        <dbReference type="PROSITE-ProRule" id="PRU01011"/>
    </source>
</evidence>
<evidence type="ECO:0000256" key="13">
    <source>
        <dbReference type="ARBA" id="ARBA00023049"/>
    </source>
</evidence>
<dbReference type="InterPro" id="IPR036365">
    <property type="entry name" value="PGBD-like_sf"/>
</dbReference>
<dbReference type="InterPro" id="IPR021190">
    <property type="entry name" value="Pept_M10A"/>
</dbReference>
<evidence type="ECO:0000256" key="5">
    <source>
        <dbReference type="ARBA" id="ARBA00022530"/>
    </source>
</evidence>
<evidence type="ECO:0000256" key="7">
    <source>
        <dbReference type="ARBA" id="ARBA00022723"/>
    </source>
</evidence>
<dbReference type="InterPro" id="IPR036375">
    <property type="entry name" value="Hemopexin-like_dom_sf"/>
</dbReference>
<dbReference type="SMART" id="SM00235">
    <property type="entry name" value="ZnMc"/>
    <property type="match status" value="1"/>
</dbReference>
<dbReference type="PROSITE" id="PS00546">
    <property type="entry name" value="CYSTEINE_SWITCH"/>
    <property type="match status" value="1"/>
</dbReference>
<keyword evidence="12 21" id="KW-0106">Calcium</keyword>
<keyword evidence="16 22" id="KW-1015">Disulfide bond</keyword>
<evidence type="ECO:0000256" key="10">
    <source>
        <dbReference type="ARBA" id="ARBA00022801"/>
    </source>
</evidence>
<evidence type="ECO:0000256" key="14">
    <source>
        <dbReference type="ARBA" id="ARBA00023105"/>
    </source>
</evidence>
<feature type="repeat" description="Hemopexin" evidence="25">
    <location>
        <begin position="275"/>
        <end position="324"/>
    </location>
</feature>
<dbReference type="InterPro" id="IPR033739">
    <property type="entry name" value="M10A_MMP"/>
</dbReference>
<dbReference type="PANTHER" id="PTHR10201:SF165">
    <property type="entry name" value="COLLAGENASE 3"/>
    <property type="match status" value="1"/>
</dbReference>
<dbReference type="PROSITE" id="PS51642">
    <property type="entry name" value="HEMOPEXIN_2"/>
    <property type="match status" value="3"/>
</dbReference>
<evidence type="ECO:0000256" key="18">
    <source>
        <dbReference type="ARBA" id="ARBA00031807"/>
    </source>
</evidence>
<dbReference type="Gene3D" id="3.40.390.10">
    <property type="entry name" value="Collagenase (Catalytic Domain)"/>
    <property type="match status" value="1"/>
</dbReference>
<feature type="binding site" evidence="21">
    <location>
        <position position="174"/>
    </location>
    <ligand>
        <name>Ca(2+)</name>
        <dbReference type="ChEBI" id="CHEBI:29108"/>
        <label>3</label>
    </ligand>
</feature>
<feature type="binding site" evidence="21">
    <location>
        <position position="195"/>
    </location>
    <ligand>
        <name>Zn(2+)</name>
        <dbReference type="ChEBI" id="CHEBI:29105"/>
        <label>1</label>
    </ligand>
</feature>
<dbReference type="InterPro" id="IPR021158">
    <property type="entry name" value="Pept_M10A_Zn_BS"/>
</dbReference>
<evidence type="ECO:0000256" key="24">
    <source>
        <dbReference type="PIRSR" id="PIRSR621190-5"/>
    </source>
</evidence>
<dbReference type="InterPro" id="IPR001818">
    <property type="entry name" value="Pept_M10_metallopeptidase"/>
</dbReference>
<feature type="signal peptide" evidence="26">
    <location>
        <begin position="1"/>
        <end position="17"/>
    </location>
</feature>
<proteinExistence type="inferred from homology"/>
<feature type="binding site" evidence="21">
    <location>
        <position position="285"/>
    </location>
    <ligand>
        <name>Ca(2+)</name>
        <dbReference type="ChEBI" id="CHEBI:29108"/>
        <label>4</label>
    </ligand>
</feature>
<evidence type="ECO:0000259" key="27">
    <source>
        <dbReference type="SMART" id="SM00235"/>
    </source>
</evidence>
<dbReference type="CDD" id="cd04278">
    <property type="entry name" value="ZnMc_MMP"/>
    <property type="match status" value="1"/>
</dbReference>
<keyword evidence="17" id="KW-0325">Glycoprotein</keyword>
<dbReference type="OrthoDB" id="406838at2759"/>
<evidence type="ECO:0000256" key="16">
    <source>
        <dbReference type="ARBA" id="ARBA00023157"/>
    </source>
</evidence>
<keyword evidence="14" id="KW-0177">Collagen degradation</keyword>
<evidence type="ECO:0000256" key="21">
    <source>
        <dbReference type="PIRSR" id="PIRSR621190-2"/>
    </source>
</evidence>
<keyword evidence="10" id="KW-0378">Hydrolase</keyword>
<dbReference type="InterPro" id="IPR002477">
    <property type="entry name" value="Peptidoglycan-bd-like"/>
</dbReference>
<feature type="binding site" evidence="21">
    <location>
        <position position="200"/>
    </location>
    <ligand>
        <name>Ca(2+)</name>
        <dbReference type="ChEBI" id="CHEBI:29108"/>
        <label>1</label>
    </ligand>
</feature>
<keyword evidence="29" id="KW-1185">Reference proteome</keyword>
<feature type="binding site" evidence="20">
    <location>
        <position position="221"/>
    </location>
    <ligand>
        <name>Zn(2+)</name>
        <dbReference type="ChEBI" id="CHEBI:29105"/>
        <label>2</label>
        <note>catalytic</note>
    </ligand>
</feature>
<evidence type="ECO:0000256" key="12">
    <source>
        <dbReference type="ARBA" id="ARBA00022837"/>
    </source>
</evidence>
<evidence type="ECO:0000256" key="17">
    <source>
        <dbReference type="ARBA" id="ARBA00023180"/>
    </source>
</evidence>
<feature type="binding site" evidence="20">
    <location>
        <position position="217"/>
    </location>
    <ligand>
        <name>Zn(2+)</name>
        <dbReference type="ChEBI" id="CHEBI:29105"/>
        <label>2</label>
        <note>catalytic</note>
    </ligand>
</feature>
<dbReference type="SMART" id="SM00120">
    <property type="entry name" value="HX"/>
    <property type="match status" value="4"/>
</dbReference>
<keyword evidence="15" id="KW-0865">Zymogen</keyword>
<evidence type="ECO:0000313" key="28">
    <source>
        <dbReference type="EMBL" id="KAI1893422.1"/>
    </source>
</evidence>
<feature type="binding site" evidence="21">
    <location>
        <position position="182"/>
    </location>
    <ligand>
        <name>Zn(2+)</name>
        <dbReference type="ChEBI" id="CHEBI:29105"/>
        <label>1</label>
    </ligand>
</feature>
<dbReference type="GO" id="GO:0031012">
    <property type="term" value="C:extracellular matrix"/>
    <property type="evidence" value="ECO:0007669"/>
    <property type="project" value="InterPro"/>
</dbReference>
<feature type="modified residue" description="Phosphotyrosine; by PKDCC" evidence="23">
    <location>
        <position position="360"/>
    </location>
</feature>
<keyword evidence="4" id="KW-0964">Secreted</keyword>
<gene>
    <name evidence="28" type="ORF">AGOR_G00123560</name>
</gene>
<evidence type="ECO:0000256" key="6">
    <source>
        <dbReference type="ARBA" id="ARBA00022670"/>
    </source>
</evidence>
<evidence type="ECO:0000256" key="15">
    <source>
        <dbReference type="ARBA" id="ARBA00023145"/>
    </source>
</evidence>
<feature type="binding site" evidence="21">
    <location>
        <position position="426"/>
    </location>
    <ligand>
        <name>Ca(2+)</name>
        <dbReference type="ChEBI" id="CHEBI:29108"/>
        <label>4</label>
    </ligand>
</feature>
<evidence type="ECO:0000256" key="2">
    <source>
        <dbReference type="ARBA" id="ARBA00010370"/>
    </source>
</evidence>
<dbReference type="GO" id="GO:0006508">
    <property type="term" value="P:proteolysis"/>
    <property type="evidence" value="ECO:0007669"/>
    <property type="project" value="UniProtKB-KW"/>
</dbReference>
<dbReference type="FunFam" id="2.110.10.10:FF:000002">
    <property type="entry name" value="Matrix metallopeptidase 3"/>
    <property type="match status" value="1"/>
</dbReference>
<feature type="binding site" evidence="21">
    <location>
        <position position="329"/>
    </location>
    <ligand>
        <name>Ca(2+)</name>
        <dbReference type="ChEBI" id="CHEBI:29108"/>
        <label>4</label>
    </ligand>
</feature>
<dbReference type="GO" id="GO:0004222">
    <property type="term" value="F:metalloendopeptidase activity"/>
    <property type="evidence" value="ECO:0007669"/>
    <property type="project" value="InterPro"/>
</dbReference>
<evidence type="ECO:0000256" key="9">
    <source>
        <dbReference type="ARBA" id="ARBA00022737"/>
    </source>
</evidence>
<feature type="binding site" evidence="21">
    <location>
        <position position="157"/>
    </location>
    <ligand>
        <name>Ca(2+)</name>
        <dbReference type="ChEBI" id="CHEBI:29108"/>
        <label>2</label>
    </ligand>
</feature>
<protein>
    <recommendedName>
        <fullName evidence="3">Collagenase 3</fullName>
    </recommendedName>
    <alternativeName>
        <fullName evidence="18">Matrix metalloproteinase-13</fullName>
    </alternativeName>
</protein>
<feature type="binding site" evidence="21">
    <location>
        <position position="379"/>
    </location>
    <ligand>
        <name>Ca(2+)</name>
        <dbReference type="ChEBI" id="CHEBI:29108"/>
        <label>5</label>
    </ligand>
</feature>
<comment type="cofactor">
    <cofactor evidence="21">
        <name>Zn(2+)</name>
        <dbReference type="ChEBI" id="CHEBI:29105"/>
    </cofactor>
    <text evidence="21">Binds 2 Zn(2+) ions per subunit.</text>
</comment>
<evidence type="ECO:0000256" key="26">
    <source>
        <dbReference type="SAM" id="SignalP"/>
    </source>
</evidence>
<dbReference type="AlphaFoldDB" id="A0A8T3DBF2"/>
<keyword evidence="8 26" id="KW-0732">Signal</keyword>
<keyword evidence="7 20" id="KW-0479">Metal-binding</keyword>
<dbReference type="Pfam" id="PF00045">
    <property type="entry name" value="Hemopexin"/>
    <property type="match status" value="3"/>
</dbReference>
<feature type="binding site" evidence="21">
    <location>
        <position position="179"/>
    </location>
    <ligand>
        <name>Ca(2+)</name>
        <dbReference type="ChEBI" id="CHEBI:29108"/>
        <label>3</label>
    </ligand>
</feature>
<comment type="caution">
    <text evidence="28">The sequence shown here is derived from an EMBL/GenBank/DDBJ whole genome shotgun (WGS) entry which is preliminary data.</text>
</comment>
<evidence type="ECO:0000256" key="11">
    <source>
        <dbReference type="ARBA" id="ARBA00022833"/>
    </source>
</evidence>
<evidence type="ECO:0000256" key="4">
    <source>
        <dbReference type="ARBA" id="ARBA00022525"/>
    </source>
</evidence>
<evidence type="ECO:0000256" key="22">
    <source>
        <dbReference type="PIRSR" id="PIRSR621190-3"/>
    </source>
</evidence>
<dbReference type="CDD" id="cd00094">
    <property type="entry name" value="HX"/>
    <property type="match status" value="1"/>
</dbReference>
<evidence type="ECO:0000256" key="1">
    <source>
        <dbReference type="ARBA" id="ARBA00004498"/>
    </source>
</evidence>
<feature type="short sequence motif" description="Cysteine switch" evidence="24">
    <location>
        <begin position="89"/>
        <end position="96"/>
    </location>
</feature>
<feature type="binding site" evidence="21">
    <location>
        <position position="123"/>
    </location>
    <ligand>
        <name>Ca(2+)</name>
        <dbReference type="ChEBI" id="CHEBI:29108"/>
        <label>1</label>
    </ligand>
</feature>
<keyword evidence="13" id="KW-0482">Metalloprotease</keyword>
<keyword evidence="11 20" id="KW-0862">Zinc</keyword>
<dbReference type="GO" id="GO:0008270">
    <property type="term" value="F:zinc ion binding"/>
    <property type="evidence" value="ECO:0007669"/>
    <property type="project" value="InterPro"/>
</dbReference>
<dbReference type="Proteomes" id="UP000829720">
    <property type="component" value="Unassembled WGS sequence"/>
</dbReference>
<dbReference type="GO" id="GO:0030198">
    <property type="term" value="P:extracellular matrix organization"/>
    <property type="evidence" value="ECO:0007669"/>
    <property type="project" value="TreeGrafter"/>
</dbReference>
<feature type="binding site" evidence="21">
    <location>
        <position position="235"/>
    </location>
    <ligand>
        <name>Zn(2+)</name>
        <dbReference type="ChEBI" id="CHEBI:29105"/>
        <label>2</label>
        <note>catalytic</note>
    </ligand>
</feature>
<dbReference type="FunFam" id="3.40.390.10:FF:000007">
    <property type="entry name" value="Collagenase 3"/>
    <property type="match status" value="1"/>
</dbReference>
<organism evidence="28 29">
    <name type="scientific">Albula goreensis</name>
    <dbReference type="NCBI Taxonomy" id="1534307"/>
    <lineage>
        <taxon>Eukaryota</taxon>
        <taxon>Metazoa</taxon>
        <taxon>Chordata</taxon>
        <taxon>Craniata</taxon>
        <taxon>Vertebrata</taxon>
        <taxon>Euteleostomi</taxon>
        <taxon>Actinopterygii</taxon>
        <taxon>Neopterygii</taxon>
        <taxon>Teleostei</taxon>
        <taxon>Albuliformes</taxon>
        <taxon>Albulidae</taxon>
        <taxon>Albula</taxon>
    </lineage>
</organism>
<feature type="repeat" description="Hemopexin" evidence="25">
    <location>
        <begin position="325"/>
        <end position="371"/>
    </location>
</feature>
<dbReference type="SUPFAM" id="SSF55486">
    <property type="entry name" value="Metalloproteases ('zincins'), catalytic domain"/>
    <property type="match status" value="1"/>
</dbReference>
<feature type="binding site" evidence="20">
    <location>
        <position position="227"/>
    </location>
    <ligand>
        <name>Zn(2+)</name>
        <dbReference type="ChEBI" id="CHEBI:29105"/>
        <label>2</label>
        <note>catalytic</note>
    </ligand>
</feature>
<sequence length="465" mass="52996">METVGLIFLLITAHALAMPLSTGDSSKDTESWLLAEKYLRRYYDLPVGLQGAGKTSDTMREKIREMQAFFRLEVTGNLDSNTLEVMNMPRCGVPDVGEYNLFPKNLKWQNTNVTFRIMNYTPDLPQPDVDRAIRNAFNVWSEVTPLKFKKLHEGIADIMISFGSKEHGDYNPFDGPNGLLAHAYPPGKGIGGDTHFDEDEHWSKDSSEYNLFLVASHEFGHALGLSHSNDPGALMYPVYSYSQGFPLSEDDIRGIQALYGPNPNPPHVKPKPVAPNKCDPMLTFDAVTELRGETIIFKDRFYWRLHPQMPEPEQTLIKSTWPSIPKKVDAAYENPEKDLVFIFSGIKMWALNGYNLVEGYPKYIHKLGLPKSVRKIDAAVYIRDTGKTLLFSDEEYWSYDESQGRMDTGYPRSIEDDFPGIGDEVDAAAYHYGYLYFYHDHLQFEYSFSAKKVIRIMRTNSILNC</sequence>
<keyword evidence="9" id="KW-0677">Repeat</keyword>
<keyword evidence="6" id="KW-0645">Protease</keyword>
<dbReference type="GO" id="GO:0005615">
    <property type="term" value="C:extracellular space"/>
    <property type="evidence" value="ECO:0007669"/>
    <property type="project" value="TreeGrafter"/>
</dbReference>
<dbReference type="InterPro" id="IPR018487">
    <property type="entry name" value="Hemopexin-like_repeat"/>
</dbReference>
<evidence type="ECO:0000256" key="20">
    <source>
        <dbReference type="PIRSR" id="PIRSR001191-2"/>
    </source>
</evidence>
<feature type="binding site" evidence="21">
    <location>
        <position position="193"/>
    </location>
    <ligand>
        <name>Ca(2+)</name>
        <dbReference type="ChEBI" id="CHEBI:29108"/>
        <label>2</label>
    </ligand>
</feature>
<dbReference type="PRINTS" id="PR00138">
    <property type="entry name" value="MATRIXIN"/>
</dbReference>
<dbReference type="SUPFAM" id="SSF47090">
    <property type="entry name" value="PGBD-like"/>
    <property type="match status" value="1"/>
</dbReference>
<evidence type="ECO:0000256" key="19">
    <source>
        <dbReference type="PIRSR" id="PIRSR001191-1"/>
    </source>
</evidence>
<feature type="binding site" evidence="21">
    <location>
        <position position="191"/>
    </location>
    <ligand>
        <name>Ca(2+)</name>
        <dbReference type="ChEBI" id="CHEBI:29108"/>
        <label>2</label>
    </ligand>
</feature>
<dbReference type="Pfam" id="PF00413">
    <property type="entry name" value="Peptidase_M10"/>
    <property type="match status" value="1"/>
</dbReference>
<dbReference type="InterPro" id="IPR000585">
    <property type="entry name" value="Hemopexin-like_dom"/>
</dbReference>
<feature type="binding site" evidence="21">
    <location>
        <position position="175"/>
    </location>
    <ligand>
        <name>Ca(2+)</name>
        <dbReference type="ChEBI" id="CHEBI:29108"/>
        <label>3</label>
    </ligand>
</feature>
<comment type="cofactor">
    <cofactor evidence="21">
        <name>Ca(2+)</name>
        <dbReference type="ChEBI" id="CHEBI:29108"/>
    </cofactor>
    <text evidence="21">Can bind about 5 Ca(2+) ions per subunit.</text>
</comment>
<comment type="similarity">
    <text evidence="2">Belongs to the peptidase M10A family.</text>
</comment>
<dbReference type="InterPro" id="IPR006026">
    <property type="entry name" value="Peptidase_Metallo"/>
</dbReference>
<feature type="binding site" evidence="21">
    <location>
        <position position="197"/>
    </location>
    <ligand>
        <name>Ca(2+)</name>
        <dbReference type="ChEBI" id="CHEBI:29108"/>
        <label>3</label>
    </ligand>
</feature>
<dbReference type="PANTHER" id="PTHR10201">
    <property type="entry name" value="MATRIX METALLOPROTEINASE"/>
    <property type="match status" value="1"/>
</dbReference>
<dbReference type="GO" id="GO:0030574">
    <property type="term" value="P:collagen catabolic process"/>
    <property type="evidence" value="ECO:0007669"/>
    <property type="project" value="UniProtKB-KW"/>
</dbReference>
<keyword evidence="5" id="KW-0272">Extracellular matrix</keyword>
<accession>A0A8T3DBF2</accession>
<feature type="disulfide bond" evidence="22">
    <location>
        <begin position="278"/>
        <end position="465"/>
    </location>
</feature>
<feature type="chain" id="PRO_5035943588" description="Collagenase 3" evidence="26">
    <location>
        <begin position="18"/>
        <end position="465"/>
    </location>
</feature>
<dbReference type="InterPro" id="IPR018486">
    <property type="entry name" value="Hemopexin_CS"/>
</dbReference>
<evidence type="ECO:0000256" key="23">
    <source>
        <dbReference type="PIRSR" id="PIRSR621190-4"/>
    </source>
</evidence>
<feature type="binding site" evidence="21">
    <location>
        <position position="167"/>
    </location>
    <ligand>
        <name>Zn(2+)</name>
        <dbReference type="ChEBI" id="CHEBI:29105"/>
        <label>1</label>
    </ligand>
</feature>
<dbReference type="PROSITE" id="PS00024">
    <property type="entry name" value="HEMOPEXIN"/>
    <property type="match status" value="1"/>
</dbReference>
<feature type="binding site" description="in inhibited form" evidence="21">
    <location>
        <position position="91"/>
    </location>
    <ligand>
        <name>Zn(2+)</name>
        <dbReference type="ChEBI" id="CHEBI:29105"/>
        <label>2</label>
        <note>catalytic</note>
    </ligand>
</feature>
<dbReference type="EMBL" id="JAERUA010000011">
    <property type="protein sequence ID" value="KAI1893422.1"/>
    <property type="molecule type" value="Genomic_DNA"/>
</dbReference>
<dbReference type="PIRSF" id="PIRSF001191">
    <property type="entry name" value="Peptidase_M10A_matrix"/>
    <property type="match status" value="1"/>
</dbReference>
<evidence type="ECO:0000256" key="8">
    <source>
        <dbReference type="ARBA" id="ARBA00022729"/>
    </source>
</evidence>
<dbReference type="Pfam" id="PF01471">
    <property type="entry name" value="PG_binding_1"/>
    <property type="match status" value="1"/>
</dbReference>
<comment type="subcellular location">
    <subcellularLocation>
        <location evidence="1">Secreted</location>
        <location evidence="1">Extracellular space</location>
        <location evidence="1">Extracellular matrix</location>
    </subcellularLocation>
</comment>
<dbReference type="Gene3D" id="2.110.10.10">
    <property type="entry name" value="Hemopexin-like domain"/>
    <property type="match status" value="1"/>
</dbReference>
<feature type="binding site" evidence="21">
    <location>
        <position position="200"/>
    </location>
    <ligand>
        <name>Ca(2+)</name>
        <dbReference type="ChEBI" id="CHEBI:29108"/>
        <label>3</label>
    </ligand>
</feature>
<feature type="binding site" evidence="21">
    <location>
        <position position="169"/>
    </location>
    <ligand>
        <name>Zn(2+)</name>
        <dbReference type="ChEBI" id="CHEBI:29105"/>
        <label>1</label>
    </ligand>
</feature>
<evidence type="ECO:0000256" key="3">
    <source>
        <dbReference type="ARBA" id="ARBA00018037"/>
    </source>
</evidence>